<evidence type="ECO:0000256" key="2">
    <source>
        <dbReference type="ARBA" id="ARBA00023043"/>
    </source>
</evidence>
<dbReference type="SMART" id="SM00248">
    <property type="entry name" value="ANK"/>
    <property type="match status" value="3"/>
</dbReference>
<dbReference type="PROSITE" id="PS50088">
    <property type="entry name" value="ANK_REPEAT"/>
    <property type="match status" value="2"/>
</dbReference>
<dbReference type="InterPro" id="IPR036770">
    <property type="entry name" value="Ankyrin_rpt-contain_sf"/>
</dbReference>
<feature type="region of interest" description="Disordered" evidence="4">
    <location>
        <begin position="274"/>
        <end position="315"/>
    </location>
</feature>
<dbReference type="STRING" id="2880.D7FIG7"/>
<feature type="region of interest" description="Disordered" evidence="4">
    <location>
        <begin position="56"/>
        <end position="97"/>
    </location>
</feature>
<dbReference type="SUPFAM" id="SSF48403">
    <property type="entry name" value="Ankyrin repeat"/>
    <property type="match status" value="1"/>
</dbReference>
<sequence length="424" mass="44955">MKHLANTSRLSLTSLHNAARRGDSTSLQRLIATIDPLAAEKIAAVLRDGDSRGACISSPRTAAAPKNKVKGKGAGRTTSKLVHAQGKSGGKKKKTPSRLKRLLQKQDSKRRTALYVACASGNTEIADALLTVGASLDGHGAWQRTPLHIAAFEGHTSAMRRLLGAGADPWALNDRGQTPSEVSQMFNANREALGLLEEAAIMRREVSTGTEGLIGTTFVHDDGQVGTVVDAVERWAFTLEVELDGWKMVNGSGAKLYLPVPEVGLAAGLGAVGHHGDRERYQGEDGSKATISCATPRGPENAGHGHRQVGPSGECSTRRCLSARLVQVASKRGVSRRHREQRASSEDSWAKDGDTDDESGAPDDWSVGTESAAEFDACVATPVNERTREGFGSQRAGIESRSTNRREAPSQGAYSAAPTAGMHL</sequence>
<name>D7FIG7_ECTSI</name>
<dbReference type="PROSITE" id="PS50297">
    <property type="entry name" value="ANK_REP_REGION"/>
    <property type="match status" value="2"/>
</dbReference>
<dbReference type="InterPro" id="IPR002110">
    <property type="entry name" value="Ankyrin_rpt"/>
</dbReference>
<dbReference type="PANTHER" id="PTHR24171">
    <property type="entry name" value="ANKYRIN REPEAT DOMAIN-CONTAINING PROTEIN 39-RELATED"/>
    <property type="match status" value="1"/>
</dbReference>
<proteinExistence type="predicted"/>
<reference evidence="5 6" key="1">
    <citation type="journal article" date="2010" name="Nature">
        <title>The Ectocarpus genome and the independent evolution of multicellularity in brown algae.</title>
        <authorList>
            <person name="Cock J.M."/>
            <person name="Sterck L."/>
            <person name="Rouze P."/>
            <person name="Scornet D."/>
            <person name="Allen A.E."/>
            <person name="Amoutzias G."/>
            <person name="Anthouard V."/>
            <person name="Artiguenave F."/>
            <person name="Aury J.M."/>
            <person name="Badger J.H."/>
            <person name="Beszteri B."/>
            <person name="Billiau K."/>
            <person name="Bonnet E."/>
            <person name="Bothwell J.H."/>
            <person name="Bowler C."/>
            <person name="Boyen C."/>
            <person name="Brownlee C."/>
            <person name="Carrano C.J."/>
            <person name="Charrier B."/>
            <person name="Cho G.Y."/>
            <person name="Coelho S.M."/>
            <person name="Collen J."/>
            <person name="Corre E."/>
            <person name="Da Silva C."/>
            <person name="Delage L."/>
            <person name="Delaroque N."/>
            <person name="Dittami S.M."/>
            <person name="Doulbeau S."/>
            <person name="Elias M."/>
            <person name="Farnham G."/>
            <person name="Gachon C.M."/>
            <person name="Gschloessl B."/>
            <person name="Heesch S."/>
            <person name="Jabbari K."/>
            <person name="Jubin C."/>
            <person name="Kawai H."/>
            <person name="Kimura K."/>
            <person name="Kloareg B."/>
            <person name="Kupper F.C."/>
            <person name="Lang D."/>
            <person name="Le Bail A."/>
            <person name="Leblanc C."/>
            <person name="Lerouge P."/>
            <person name="Lohr M."/>
            <person name="Lopez P.J."/>
            <person name="Martens C."/>
            <person name="Maumus F."/>
            <person name="Michel G."/>
            <person name="Miranda-Saavedra D."/>
            <person name="Morales J."/>
            <person name="Moreau H."/>
            <person name="Motomura T."/>
            <person name="Nagasato C."/>
            <person name="Napoli C.A."/>
            <person name="Nelson D.R."/>
            <person name="Nyvall-Collen P."/>
            <person name="Peters A.F."/>
            <person name="Pommier C."/>
            <person name="Potin P."/>
            <person name="Poulain J."/>
            <person name="Quesneville H."/>
            <person name="Read B."/>
            <person name="Rensing S.A."/>
            <person name="Ritter A."/>
            <person name="Rousvoal S."/>
            <person name="Samanta M."/>
            <person name="Samson G."/>
            <person name="Schroeder D.C."/>
            <person name="Segurens B."/>
            <person name="Strittmatter M."/>
            <person name="Tonon T."/>
            <person name="Tregear J.W."/>
            <person name="Valentin K."/>
            <person name="von Dassow P."/>
            <person name="Yamagishi T."/>
            <person name="Van de Peer Y."/>
            <person name="Wincker P."/>
        </authorList>
    </citation>
    <scope>NUCLEOTIDE SEQUENCE [LARGE SCALE GENOMIC DNA]</scope>
    <source>
        <strain evidence="6">Ec32 / CCAP1310/4</strain>
    </source>
</reference>
<dbReference type="Pfam" id="PF12796">
    <property type="entry name" value="Ank_2"/>
    <property type="match status" value="1"/>
</dbReference>
<evidence type="ECO:0000256" key="3">
    <source>
        <dbReference type="PROSITE-ProRule" id="PRU00023"/>
    </source>
</evidence>
<dbReference type="EMBL" id="FN647878">
    <property type="protein sequence ID" value="CBJ28790.1"/>
    <property type="molecule type" value="Genomic_DNA"/>
</dbReference>
<evidence type="ECO:0000256" key="4">
    <source>
        <dbReference type="SAM" id="MobiDB-lite"/>
    </source>
</evidence>
<feature type="region of interest" description="Disordered" evidence="4">
    <location>
        <begin position="383"/>
        <end position="424"/>
    </location>
</feature>
<keyword evidence="6" id="KW-1185">Reference proteome</keyword>
<evidence type="ECO:0000313" key="5">
    <source>
        <dbReference type="EMBL" id="CBJ28790.1"/>
    </source>
</evidence>
<dbReference type="OrthoDB" id="20872at2759"/>
<feature type="compositionally biased region" description="Basic and acidic residues" evidence="4">
    <location>
        <begin position="341"/>
        <end position="353"/>
    </location>
</feature>
<feature type="region of interest" description="Disordered" evidence="4">
    <location>
        <begin position="331"/>
        <end position="367"/>
    </location>
</feature>
<protein>
    <submittedName>
        <fullName evidence="5">Ankyrin repeat domain protein</fullName>
    </submittedName>
</protein>
<gene>
    <name evidence="5" type="ORF">Esi_0120_0043</name>
</gene>
<dbReference type="EMBL" id="FN649747">
    <property type="protein sequence ID" value="CBJ28790.1"/>
    <property type="molecule type" value="Genomic_DNA"/>
</dbReference>
<keyword evidence="2 3" id="KW-0040">ANK repeat</keyword>
<feature type="repeat" description="ANK" evidence="3">
    <location>
        <begin position="142"/>
        <end position="174"/>
    </location>
</feature>
<accession>D7FIG7</accession>
<evidence type="ECO:0000256" key="1">
    <source>
        <dbReference type="ARBA" id="ARBA00022737"/>
    </source>
</evidence>
<dbReference type="GO" id="GO:0085020">
    <property type="term" value="P:protein K6-linked ubiquitination"/>
    <property type="evidence" value="ECO:0007669"/>
    <property type="project" value="TreeGrafter"/>
</dbReference>
<dbReference type="InParanoid" id="D7FIG7"/>
<feature type="repeat" description="ANK" evidence="3">
    <location>
        <begin position="109"/>
        <end position="141"/>
    </location>
</feature>
<dbReference type="Gene3D" id="1.25.40.20">
    <property type="entry name" value="Ankyrin repeat-containing domain"/>
    <property type="match status" value="2"/>
</dbReference>
<feature type="compositionally biased region" description="Basic and acidic residues" evidence="4">
    <location>
        <begin position="274"/>
        <end position="287"/>
    </location>
</feature>
<evidence type="ECO:0000313" key="6">
    <source>
        <dbReference type="Proteomes" id="UP000002630"/>
    </source>
</evidence>
<dbReference type="GO" id="GO:0004842">
    <property type="term" value="F:ubiquitin-protein transferase activity"/>
    <property type="evidence" value="ECO:0007669"/>
    <property type="project" value="TreeGrafter"/>
</dbReference>
<dbReference type="AlphaFoldDB" id="D7FIG7"/>
<dbReference type="PANTHER" id="PTHR24171:SF8">
    <property type="entry name" value="BRCA1-ASSOCIATED RING DOMAIN PROTEIN 1"/>
    <property type="match status" value="1"/>
</dbReference>
<dbReference type="Proteomes" id="UP000002630">
    <property type="component" value="Linkage Group LG22"/>
</dbReference>
<keyword evidence="1" id="KW-0677">Repeat</keyword>
<dbReference type="eggNOG" id="KOG4412">
    <property type="taxonomic scope" value="Eukaryota"/>
</dbReference>
<organism evidence="5 6">
    <name type="scientific">Ectocarpus siliculosus</name>
    <name type="common">Brown alga</name>
    <name type="synonym">Conferva siliculosa</name>
    <dbReference type="NCBI Taxonomy" id="2880"/>
    <lineage>
        <taxon>Eukaryota</taxon>
        <taxon>Sar</taxon>
        <taxon>Stramenopiles</taxon>
        <taxon>Ochrophyta</taxon>
        <taxon>PX clade</taxon>
        <taxon>Phaeophyceae</taxon>
        <taxon>Ectocarpales</taxon>
        <taxon>Ectocarpaceae</taxon>
        <taxon>Ectocarpus</taxon>
    </lineage>
</organism>